<dbReference type="AlphaFoldDB" id="A0A915HS57"/>
<dbReference type="WBParaSite" id="nRc.2.0.1.t04361-RA">
    <property type="protein sequence ID" value="nRc.2.0.1.t04361-RA"/>
    <property type="gene ID" value="nRc.2.0.1.g04361"/>
</dbReference>
<accession>A0A915HS57</accession>
<organism evidence="1 2">
    <name type="scientific">Romanomermis culicivorax</name>
    <name type="common">Nematode worm</name>
    <dbReference type="NCBI Taxonomy" id="13658"/>
    <lineage>
        <taxon>Eukaryota</taxon>
        <taxon>Metazoa</taxon>
        <taxon>Ecdysozoa</taxon>
        <taxon>Nematoda</taxon>
        <taxon>Enoplea</taxon>
        <taxon>Dorylaimia</taxon>
        <taxon>Mermithida</taxon>
        <taxon>Mermithoidea</taxon>
        <taxon>Mermithidae</taxon>
        <taxon>Romanomermis</taxon>
    </lineage>
</organism>
<protein>
    <submittedName>
        <fullName evidence="2">Uncharacterized protein</fullName>
    </submittedName>
</protein>
<reference evidence="2" key="1">
    <citation type="submission" date="2022-11" db="UniProtKB">
        <authorList>
            <consortium name="WormBaseParasite"/>
        </authorList>
    </citation>
    <scope>IDENTIFICATION</scope>
</reference>
<name>A0A915HS57_ROMCU</name>
<dbReference type="Proteomes" id="UP000887565">
    <property type="component" value="Unplaced"/>
</dbReference>
<evidence type="ECO:0000313" key="1">
    <source>
        <dbReference type="Proteomes" id="UP000887565"/>
    </source>
</evidence>
<keyword evidence="1" id="KW-1185">Reference proteome</keyword>
<sequence length="71" mass="8067">MILLKFLSDDNARHINEFLMCEIQLTQSYCSSVIPPDLCKLEESNYKNFDAVCNKLLTRAIISALSTLKAQ</sequence>
<proteinExistence type="predicted"/>
<evidence type="ECO:0000313" key="2">
    <source>
        <dbReference type="WBParaSite" id="nRc.2.0.1.t04361-RA"/>
    </source>
</evidence>